<keyword evidence="1" id="KW-1133">Transmembrane helix</keyword>
<dbReference type="RefSeq" id="WP_182559302.1">
    <property type="nucleotide sequence ID" value="NZ_JACGWT010000002.1"/>
</dbReference>
<comment type="caution">
    <text evidence="2">The sequence shown here is derived from an EMBL/GenBank/DDBJ whole genome shotgun (WGS) entry which is preliminary data.</text>
</comment>
<protein>
    <recommendedName>
        <fullName evidence="4">Glucoamylase (Glucan-1,4-alpha-glucosidase), GH15 family</fullName>
    </recommendedName>
</protein>
<organism evidence="2 3">
    <name type="scientific">Microlunatus kandeliicorticis</name>
    <dbReference type="NCBI Taxonomy" id="1759536"/>
    <lineage>
        <taxon>Bacteria</taxon>
        <taxon>Bacillati</taxon>
        <taxon>Actinomycetota</taxon>
        <taxon>Actinomycetes</taxon>
        <taxon>Propionibacteriales</taxon>
        <taxon>Propionibacteriaceae</taxon>
        <taxon>Microlunatus</taxon>
    </lineage>
</organism>
<evidence type="ECO:0000313" key="3">
    <source>
        <dbReference type="Proteomes" id="UP000523079"/>
    </source>
</evidence>
<accession>A0A7W3P593</accession>
<keyword evidence="1" id="KW-0472">Membrane</keyword>
<dbReference type="GO" id="GO:0005975">
    <property type="term" value="P:carbohydrate metabolic process"/>
    <property type="evidence" value="ECO:0007669"/>
    <property type="project" value="InterPro"/>
</dbReference>
<dbReference type="AlphaFoldDB" id="A0A7W3P593"/>
<dbReference type="EMBL" id="JACGWT010000002">
    <property type="protein sequence ID" value="MBA8793724.1"/>
    <property type="molecule type" value="Genomic_DNA"/>
</dbReference>
<dbReference type="SUPFAM" id="SSF48208">
    <property type="entry name" value="Six-hairpin glycosidases"/>
    <property type="match status" value="1"/>
</dbReference>
<dbReference type="Proteomes" id="UP000523079">
    <property type="component" value="Unassembled WGS sequence"/>
</dbReference>
<name>A0A7W3P593_9ACTN</name>
<reference evidence="2 3" key="1">
    <citation type="submission" date="2020-07" db="EMBL/GenBank/DDBJ databases">
        <title>Sequencing the genomes of 1000 actinobacteria strains.</title>
        <authorList>
            <person name="Klenk H.-P."/>
        </authorList>
    </citation>
    <scope>NUCLEOTIDE SEQUENCE [LARGE SCALE GENOMIC DNA]</scope>
    <source>
        <strain evidence="2 3">DSM 100723</strain>
    </source>
</reference>
<dbReference type="Gene3D" id="1.50.10.10">
    <property type="match status" value="2"/>
</dbReference>
<evidence type="ECO:0008006" key="4">
    <source>
        <dbReference type="Google" id="ProtNLM"/>
    </source>
</evidence>
<dbReference type="InterPro" id="IPR008928">
    <property type="entry name" value="6-hairpin_glycosidase_sf"/>
</dbReference>
<dbReference type="GO" id="GO:0004553">
    <property type="term" value="F:hydrolase activity, hydrolyzing O-glycosyl compounds"/>
    <property type="evidence" value="ECO:0007669"/>
    <property type="project" value="TreeGrafter"/>
</dbReference>
<keyword evidence="3" id="KW-1185">Reference proteome</keyword>
<dbReference type="PANTHER" id="PTHR31616">
    <property type="entry name" value="TREHALASE"/>
    <property type="match status" value="1"/>
</dbReference>
<keyword evidence="1" id="KW-0812">Transmembrane</keyword>
<gene>
    <name evidence="2" type="ORF">FHX74_001329</name>
</gene>
<proteinExistence type="predicted"/>
<feature type="transmembrane region" description="Helical" evidence="1">
    <location>
        <begin position="40"/>
        <end position="60"/>
    </location>
</feature>
<evidence type="ECO:0000256" key="1">
    <source>
        <dbReference type="SAM" id="Phobius"/>
    </source>
</evidence>
<sequence>MTVLAPAIPVADAPPAALGGAVAVLPGHGRRHAVACEARLLAVIGLVLLVLVGVAARPGAGRAVVPLLQQGIAVGAGGRVQPVSENDRLVPGTRVLADAPDAPALVAAQRAWLATGTVPRVPELGASTMISDALLDLDLLSAGHRAATAGWDGPWAYVWPRDSAFVAVALARTGHPAEALSTLAYLEHVQGSDGSFQARYLPDRSTTPDARRAQLDGTGWAAWALDQTATTLPGPAARALLDQRRALLTRSTSLLLARTAGPGFPVSSDYWEVDEHRPTLATSAVLLAGLTSAAACWNRLGDHATAARLTARAVAFRARLVGTATPGFGRHLGDPAGTADLGLAFLLPPFAPATAGPGPVLPAWRTSLATMARPSGGLAPGGGWKSDGISWTPTTATEAMTAAALGDRAEAVRLLRWIDAHRTAQGAIPEKVLWNGQPASVAPLGWSAAAVVITATELAGTAS</sequence>
<evidence type="ECO:0000313" key="2">
    <source>
        <dbReference type="EMBL" id="MBA8793724.1"/>
    </source>
</evidence>
<dbReference type="InterPro" id="IPR012341">
    <property type="entry name" value="6hp_glycosidase-like_sf"/>
</dbReference>
<dbReference type="PANTHER" id="PTHR31616:SF0">
    <property type="entry name" value="GLUCAN 1,4-ALPHA-GLUCOSIDASE"/>
    <property type="match status" value="1"/>
</dbReference>